<evidence type="ECO:0000313" key="1">
    <source>
        <dbReference type="EMBL" id="GGR33776.1"/>
    </source>
</evidence>
<reference evidence="1" key="1">
    <citation type="journal article" date="2014" name="Int. J. Syst. Evol. Microbiol.">
        <title>Complete genome sequence of Corynebacterium casei LMG S-19264T (=DSM 44701T), isolated from a smear-ripened cheese.</title>
        <authorList>
            <consortium name="US DOE Joint Genome Institute (JGI-PGF)"/>
            <person name="Walter F."/>
            <person name="Albersmeier A."/>
            <person name="Kalinowski J."/>
            <person name="Ruckert C."/>
        </authorList>
    </citation>
    <scope>NUCLEOTIDE SEQUENCE</scope>
    <source>
        <strain evidence="1">JCM 31311</strain>
    </source>
</reference>
<dbReference type="Proteomes" id="UP000603865">
    <property type="component" value="Unassembled WGS sequence"/>
</dbReference>
<gene>
    <name evidence="1" type="ORF">GCM10008957_49940</name>
</gene>
<sequence>MGYVTFEEITAINRVHVTVWDDLLSENGLLERRAWVQADESGDLHELIYGHMLSVYESRSARSWLAFMQTALRSDSAKQLREVYCDFAQAAAERTTAMAETEAVLAYRAIWWHIHGKLGAERQINPGW</sequence>
<dbReference type="EMBL" id="BMQL01000061">
    <property type="protein sequence ID" value="GGR33776.1"/>
    <property type="molecule type" value="Genomic_DNA"/>
</dbReference>
<keyword evidence="2" id="KW-1185">Reference proteome</keyword>
<reference evidence="1" key="2">
    <citation type="submission" date="2020-09" db="EMBL/GenBank/DDBJ databases">
        <authorList>
            <person name="Sun Q."/>
            <person name="Ohkuma M."/>
        </authorList>
    </citation>
    <scope>NUCLEOTIDE SEQUENCE</scope>
    <source>
        <strain evidence="1">JCM 31311</strain>
    </source>
</reference>
<dbReference type="AlphaFoldDB" id="A0A918CNT9"/>
<accession>A0A918CNT9</accession>
<name>A0A918CNT9_9DEIO</name>
<protein>
    <submittedName>
        <fullName evidence="1">Uncharacterized protein</fullName>
    </submittedName>
</protein>
<proteinExistence type="predicted"/>
<evidence type="ECO:0000313" key="2">
    <source>
        <dbReference type="Proteomes" id="UP000603865"/>
    </source>
</evidence>
<organism evidence="1 2">
    <name type="scientific">Deinococcus ruber</name>
    <dbReference type="NCBI Taxonomy" id="1848197"/>
    <lineage>
        <taxon>Bacteria</taxon>
        <taxon>Thermotogati</taxon>
        <taxon>Deinococcota</taxon>
        <taxon>Deinococci</taxon>
        <taxon>Deinococcales</taxon>
        <taxon>Deinococcaceae</taxon>
        <taxon>Deinococcus</taxon>
    </lineage>
</organism>
<comment type="caution">
    <text evidence="1">The sequence shown here is derived from an EMBL/GenBank/DDBJ whole genome shotgun (WGS) entry which is preliminary data.</text>
</comment>